<accession>M0MX91</accession>
<keyword evidence="1" id="KW-0472">Membrane</keyword>
<gene>
    <name evidence="2" type="ORF">C450_18539</name>
</gene>
<keyword evidence="1" id="KW-1133">Transmembrane helix</keyword>
<evidence type="ECO:0000256" key="1">
    <source>
        <dbReference type="SAM" id="Phobius"/>
    </source>
</evidence>
<keyword evidence="1" id="KW-0812">Transmembrane</keyword>
<feature type="transmembrane region" description="Helical" evidence="1">
    <location>
        <begin position="77"/>
        <end position="101"/>
    </location>
</feature>
<dbReference type="Proteomes" id="UP000011625">
    <property type="component" value="Unassembled WGS sequence"/>
</dbReference>
<keyword evidence="3" id="KW-1185">Reference proteome</keyword>
<sequence length="139" mass="14777">MPSNDSRRQFFVRVSVVVAVATLFLTASFVGLLALLNGDLRGSSSRIAWYLTIAAVAFVGVIILLETQDAAGTSIITTAAIVAVIVFVLVSLGVEGLLYAVRNPAAVFVSQTILYFFAAALIGSGVGYWALRHWREVVG</sequence>
<name>M0MX91_9EURY</name>
<dbReference type="PATRIC" id="fig|1227456.3.peg.3770"/>
<evidence type="ECO:0000313" key="3">
    <source>
        <dbReference type="Proteomes" id="UP000011625"/>
    </source>
</evidence>
<feature type="transmembrane region" description="Helical" evidence="1">
    <location>
        <begin position="113"/>
        <end position="131"/>
    </location>
</feature>
<dbReference type="EMBL" id="AOME01000080">
    <property type="protein sequence ID" value="EMA49020.1"/>
    <property type="molecule type" value="Genomic_DNA"/>
</dbReference>
<feature type="transmembrane region" description="Helical" evidence="1">
    <location>
        <begin position="12"/>
        <end position="35"/>
    </location>
</feature>
<comment type="caution">
    <text evidence="2">The sequence shown here is derived from an EMBL/GenBank/DDBJ whole genome shotgun (WGS) entry which is preliminary data.</text>
</comment>
<dbReference type="RefSeq" id="WP_005045952.1">
    <property type="nucleotide sequence ID" value="NZ_AOME01000080.1"/>
</dbReference>
<dbReference type="AlphaFoldDB" id="M0MX91"/>
<reference evidence="2 3" key="1">
    <citation type="journal article" date="2014" name="PLoS Genet.">
        <title>Phylogenetically driven sequencing of extremely halophilic archaea reveals strategies for static and dynamic osmo-response.</title>
        <authorList>
            <person name="Becker E.A."/>
            <person name="Seitzer P.M."/>
            <person name="Tritt A."/>
            <person name="Larsen D."/>
            <person name="Krusor M."/>
            <person name="Yao A.I."/>
            <person name="Wu D."/>
            <person name="Madern D."/>
            <person name="Eisen J.A."/>
            <person name="Darling A.E."/>
            <person name="Facciotti M.T."/>
        </authorList>
    </citation>
    <scope>NUCLEOTIDE SEQUENCE [LARGE SCALE GENOMIC DNA]</scope>
    <source>
        <strain evidence="2 3">DSM 8989</strain>
    </source>
</reference>
<dbReference type="OrthoDB" id="313608at2157"/>
<feature type="transmembrane region" description="Helical" evidence="1">
    <location>
        <begin position="47"/>
        <end position="65"/>
    </location>
</feature>
<protein>
    <submittedName>
        <fullName evidence="2">Uncharacterized protein</fullName>
    </submittedName>
</protein>
<organism evidence="2 3">
    <name type="scientific">Halococcus salifodinae DSM 8989</name>
    <dbReference type="NCBI Taxonomy" id="1227456"/>
    <lineage>
        <taxon>Archaea</taxon>
        <taxon>Methanobacteriati</taxon>
        <taxon>Methanobacteriota</taxon>
        <taxon>Stenosarchaea group</taxon>
        <taxon>Halobacteria</taxon>
        <taxon>Halobacteriales</taxon>
        <taxon>Halococcaceae</taxon>
        <taxon>Halococcus</taxon>
    </lineage>
</organism>
<proteinExistence type="predicted"/>
<evidence type="ECO:0000313" key="2">
    <source>
        <dbReference type="EMBL" id="EMA49020.1"/>
    </source>
</evidence>